<organism evidence="5">
    <name type="scientific">Veillonella ratti</name>
    <dbReference type="NCBI Taxonomy" id="103892"/>
    <lineage>
        <taxon>Bacteria</taxon>
        <taxon>Bacillati</taxon>
        <taxon>Bacillota</taxon>
        <taxon>Negativicutes</taxon>
        <taxon>Veillonellales</taxon>
        <taxon>Veillonellaceae</taxon>
        <taxon>Veillonella</taxon>
    </lineage>
</organism>
<dbReference type="GO" id="GO:0050821">
    <property type="term" value="P:protein stabilization"/>
    <property type="evidence" value="ECO:0007669"/>
    <property type="project" value="TreeGrafter"/>
</dbReference>
<evidence type="ECO:0000256" key="4">
    <source>
        <dbReference type="SAM" id="SignalP"/>
    </source>
</evidence>
<accession>A0A6N2ZQP8</accession>
<evidence type="ECO:0000313" key="5">
    <source>
        <dbReference type="EMBL" id="VYT81875.1"/>
    </source>
</evidence>
<feature type="region of interest" description="Disordered" evidence="3">
    <location>
        <begin position="145"/>
        <end position="173"/>
    </location>
</feature>
<dbReference type="PROSITE" id="PS51257">
    <property type="entry name" value="PROKAR_LIPOPROTEIN"/>
    <property type="match status" value="1"/>
</dbReference>
<feature type="compositionally biased region" description="Low complexity" evidence="3">
    <location>
        <begin position="145"/>
        <end position="161"/>
    </location>
</feature>
<dbReference type="InterPro" id="IPR024930">
    <property type="entry name" value="Skp_dom_sf"/>
</dbReference>
<dbReference type="InterPro" id="IPR005632">
    <property type="entry name" value="Chaperone_Skp"/>
</dbReference>
<comment type="similarity">
    <text evidence="1">Belongs to the Skp family.</text>
</comment>
<evidence type="ECO:0000256" key="3">
    <source>
        <dbReference type="SAM" id="MobiDB-lite"/>
    </source>
</evidence>
<dbReference type="SUPFAM" id="SSF111384">
    <property type="entry name" value="OmpH-like"/>
    <property type="match status" value="1"/>
</dbReference>
<feature type="signal peptide" evidence="4">
    <location>
        <begin position="1"/>
        <end position="22"/>
    </location>
</feature>
<protein>
    <submittedName>
        <fullName evidence="5">Outer membrane protein (OmpH-like)</fullName>
    </submittedName>
</protein>
<feature type="compositionally biased region" description="Polar residues" evidence="3">
    <location>
        <begin position="162"/>
        <end position="173"/>
    </location>
</feature>
<dbReference type="Pfam" id="PF03938">
    <property type="entry name" value="OmpH"/>
    <property type="match status" value="1"/>
</dbReference>
<dbReference type="SMART" id="SM00935">
    <property type="entry name" value="OmpH"/>
    <property type="match status" value="1"/>
</dbReference>
<reference evidence="5" key="1">
    <citation type="submission" date="2019-11" db="EMBL/GenBank/DDBJ databases">
        <authorList>
            <person name="Feng L."/>
        </authorList>
    </citation>
    <scope>NUCLEOTIDE SEQUENCE</scope>
    <source>
        <strain evidence="5">VrattiLFYP33</strain>
    </source>
</reference>
<dbReference type="PANTHER" id="PTHR35089:SF1">
    <property type="entry name" value="CHAPERONE PROTEIN SKP"/>
    <property type="match status" value="1"/>
</dbReference>
<evidence type="ECO:0000256" key="1">
    <source>
        <dbReference type="ARBA" id="ARBA00009091"/>
    </source>
</evidence>
<sequence length="173" mass="18410">MNKNVKRILAGLTMMVSVGLVAGCGTTEQVGYVDMQKIMTDSQKGQDTNNKLQAKFTEINARLAQDQSAGQDANTMMQNQQKAQQEFQAYQQAMINDFRNAVDTNVQAIAKEKNITAVVEKNALISGGVDLTEEVLNKMGKAANASDANANQAASGDANAQSTATSGSTESNK</sequence>
<proteinExistence type="inferred from homology"/>
<gene>
    <name evidence="5" type="ORF">VRLFYP33_00074</name>
</gene>
<keyword evidence="2 4" id="KW-0732">Signal</keyword>
<feature type="chain" id="PRO_5039048160" evidence="4">
    <location>
        <begin position="23"/>
        <end position="173"/>
    </location>
</feature>
<dbReference type="RefSeq" id="WP_021840881.1">
    <property type="nucleotide sequence ID" value="NZ_CACRUX010000017.1"/>
</dbReference>
<dbReference type="Gene3D" id="3.30.910.20">
    <property type="entry name" value="Skp domain"/>
    <property type="match status" value="1"/>
</dbReference>
<dbReference type="PANTHER" id="PTHR35089">
    <property type="entry name" value="CHAPERONE PROTEIN SKP"/>
    <property type="match status" value="1"/>
</dbReference>
<dbReference type="GO" id="GO:0051082">
    <property type="term" value="F:unfolded protein binding"/>
    <property type="evidence" value="ECO:0007669"/>
    <property type="project" value="InterPro"/>
</dbReference>
<name>A0A6N2ZQP8_9FIRM</name>
<evidence type="ECO:0000256" key="2">
    <source>
        <dbReference type="ARBA" id="ARBA00022729"/>
    </source>
</evidence>
<dbReference type="EMBL" id="CACRUX010000017">
    <property type="protein sequence ID" value="VYT81875.1"/>
    <property type="molecule type" value="Genomic_DNA"/>
</dbReference>
<dbReference type="AlphaFoldDB" id="A0A6N2ZQP8"/>
<dbReference type="GO" id="GO:0005829">
    <property type="term" value="C:cytosol"/>
    <property type="evidence" value="ECO:0007669"/>
    <property type="project" value="TreeGrafter"/>
</dbReference>